<dbReference type="PANTHER" id="PTHR11814">
    <property type="entry name" value="SULFATE TRANSPORTER"/>
    <property type="match status" value="1"/>
</dbReference>
<dbReference type="WBParaSite" id="L893_g7166.t1">
    <property type="protein sequence ID" value="L893_g7166.t1"/>
    <property type="gene ID" value="L893_g7166"/>
</dbReference>
<keyword evidence="2" id="KW-1185">Reference proteome</keyword>
<dbReference type="GO" id="GO:0016020">
    <property type="term" value="C:membrane"/>
    <property type="evidence" value="ECO:0007669"/>
    <property type="project" value="InterPro"/>
</dbReference>
<protein>
    <submittedName>
        <fullName evidence="3">STAS domain-containing protein</fullName>
    </submittedName>
</protein>
<evidence type="ECO:0000313" key="2">
    <source>
        <dbReference type="Proteomes" id="UP000095287"/>
    </source>
</evidence>
<evidence type="ECO:0000313" key="3">
    <source>
        <dbReference type="WBParaSite" id="L893_g7166.t1"/>
    </source>
</evidence>
<dbReference type="InterPro" id="IPR036513">
    <property type="entry name" value="STAS_dom_sf"/>
</dbReference>
<keyword evidence="1" id="KW-0812">Transmembrane</keyword>
<name>A0A1I8AN67_9BILA</name>
<sequence>MFMQFRDVKALWKTSKIDLAIWIVSFTATVVWDVSQGLAIAIGFALVTVIFRSQWPKTVKLARVGDTNLYRDLERYGAINAHPQVVVFRFDAPLLFLNAEHFKESGKSNVSVYIACCKAQVRDLCHTC</sequence>
<keyword evidence="1" id="KW-0472">Membrane</keyword>
<dbReference type="Gene3D" id="3.30.750.24">
    <property type="entry name" value="STAS domain"/>
    <property type="match status" value="1"/>
</dbReference>
<dbReference type="AlphaFoldDB" id="A0A1I8AN67"/>
<dbReference type="Proteomes" id="UP000095287">
    <property type="component" value="Unplaced"/>
</dbReference>
<dbReference type="InterPro" id="IPR001902">
    <property type="entry name" value="SLC26A/SulP_fam"/>
</dbReference>
<accession>A0A1I8AN67</accession>
<dbReference type="GO" id="GO:0055085">
    <property type="term" value="P:transmembrane transport"/>
    <property type="evidence" value="ECO:0007669"/>
    <property type="project" value="InterPro"/>
</dbReference>
<proteinExistence type="predicted"/>
<evidence type="ECO:0000256" key="1">
    <source>
        <dbReference type="SAM" id="Phobius"/>
    </source>
</evidence>
<reference evidence="3" key="1">
    <citation type="submission" date="2016-11" db="UniProtKB">
        <authorList>
            <consortium name="WormBaseParasite"/>
        </authorList>
    </citation>
    <scope>IDENTIFICATION</scope>
</reference>
<organism evidence="2 3">
    <name type="scientific">Steinernema glaseri</name>
    <dbReference type="NCBI Taxonomy" id="37863"/>
    <lineage>
        <taxon>Eukaryota</taxon>
        <taxon>Metazoa</taxon>
        <taxon>Ecdysozoa</taxon>
        <taxon>Nematoda</taxon>
        <taxon>Chromadorea</taxon>
        <taxon>Rhabditida</taxon>
        <taxon>Tylenchina</taxon>
        <taxon>Panagrolaimomorpha</taxon>
        <taxon>Strongyloidoidea</taxon>
        <taxon>Steinernematidae</taxon>
        <taxon>Steinernema</taxon>
    </lineage>
</organism>
<keyword evidence="1" id="KW-1133">Transmembrane helix</keyword>
<feature type="transmembrane region" description="Helical" evidence="1">
    <location>
        <begin position="20"/>
        <end position="51"/>
    </location>
</feature>